<dbReference type="InterPro" id="IPR041282">
    <property type="entry name" value="FYVE_2"/>
</dbReference>
<dbReference type="InterPro" id="IPR013083">
    <property type="entry name" value="Znf_RING/FYVE/PHD"/>
</dbReference>
<dbReference type="InterPro" id="IPR039032">
    <property type="entry name" value="Rim-like"/>
</dbReference>
<evidence type="ECO:0000256" key="2">
    <source>
        <dbReference type="ARBA" id="ARBA00034103"/>
    </source>
</evidence>
<dbReference type="PANTHER" id="PTHR12157:SF21">
    <property type="entry name" value="RAB3 INTERACTING MOLECULE, ISOFORM F"/>
    <property type="match status" value="1"/>
</dbReference>
<dbReference type="PROSITE" id="PS50004">
    <property type="entry name" value="C2"/>
    <property type="match status" value="2"/>
</dbReference>
<keyword evidence="3" id="KW-0175">Coiled coil</keyword>
<feature type="compositionally biased region" description="Polar residues" evidence="4">
    <location>
        <begin position="910"/>
        <end position="940"/>
    </location>
</feature>
<feature type="domain" description="C2" evidence="5">
    <location>
        <begin position="1115"/>
        <end position="1241"/>
    </location>
</feature>
<feature type="compositionally biased region" description="Polar residues" evidence="4">
    <location>
        <begin position="973"/>
        <end position="983"/>
    </location>
</feature>
<dbReference type="GO" id="GO:0048167">
    <property type="term" value="P:regulation of synaptic plasticity"/>
    <property type="evidence" value="ECO:0007669"/>
    <property type="project" value="TreeGrafter"/>
</dbReference>
<evidence type="ECO:0000313" key="8">
    <source>
        <dbReference type="EMBL" id="VDI30343.1"/>
    </source>
</evidence>
<evidence type="ECO:0000259" key="7">
    <source>
        <dbReference type="PROSITE" id="PS50916"/>
    </source>
</evidence>
<dbReference type="InterPro" id="IPR036034">
    <property type="entry name" value="PDZ_sf"/>
</dbReference>
<protein>
    <submittedName>
        <fullName evidence="8">Regulating synaptic membrane exocytosis protein 2</fullName>
    </submittedName>
</protein>
<feature type="compositionally biased region" description="Basic and acidic residues" evidence="4">
    <location>
        <begin position="1082"/>
        <end position="1099"/>
    </location>
</feature>
<keyword evidence="9" id="KW-1185">Reference proteome</keyword>
<feature type="domain" description="RabBD" evidence="7">
    <location>
        <begin position="32"/>
        <end position="165"/>
    </location>
</feature>
<feature type="compositionally biased region" description="Basic and acidic residues" evidence="4">
    <location>
        <begin position="941"/>
        <end position="954"/>
    </location>
</feature>
<reference evidence="8" key="1">
    <citation type="submission" date="2018-11" db="EMBL/GenBank/DDBJ databases">
        <authorList>
            <person name="Alioto T."/>
            <person name="Alioto T."/>
        </authorList>
    </citation>
    <scope>NUCLEOTIDE SEQUENCE</scope>
</reference>
<evidence type="ECO:0000256" key="4">
    <source>
        <dbReference type="SAM" id="MobiDB-lite"/>
    </source>
</evidence>
<feature type="region of interest" description="Disordered" evidence="4">
    <location>
        <begin position="890"/>
        <end position="986"/>
    </location>
</feature>
<dbReference type="InterPro" id="IPR000008">
    <property type="entry name" value="C2_dom"/>
</dbReference>
<feature type="region of interest" description="Disordered" evidence="4">
    <location>
        <begin position="299"/>
        <end position="392"/>
    </location>
</feature>
<evidence type="ECO:0000256" key="1">
    <source>
        <dbReference type="ARBA" id="ARBA00023018"/>
    </source>
</evidence>
<feature type="coiled-coil region" evidence="3">
    <location>
        <begin position="50"/>
        <end position="84"/>
    </location>
</feature>
<evidence type="ECO:0000313" key="9">
    <source>
        <dbReference type="Proteomes" id="UP000596742"/>
    </source>
</evidence>
<dbReference type="Pfam" id="PF00595">
    <property type="entry name" value="PDZ"/>
    <property type="match status" value="1"/>
</dbReference>
<dbReference type="Pfam" id="PF00168">
    <property type="entry name" value="C2"/>
    <property type="match status" value="2"/>
</dbReference>
<dbReference type="SUPFAM" id="SSF50156">
    <property type="entry name" value="PDZ domain-like"/>
    <property type="match status" value="1"/>
</dbReference>
<proteinExistence type="predicted"/>
<dbReference type="SMART" id="SM00239">
    <property type="entry name" value="C2"/>
    <property type="match status" value="2"/>
</dbReference>
<dbReference type="Pfam" id="PF02318">
    <property type="entry name" value="FYVE_2"/>
    <property type="match status" value="1"/>
</dbReference>
<dbReference type="SUPFAM" id="SSF57903">
    <property type="entry name" value="FYVE/PHD zinc finger"/>
    <property type="match status" value="1"/>
</dbReference>
<dbReference type="SUPFAM" id="SSF49562">
    <property type="entry name" value="C2 domain (Calcium/lipid-binding domain, CaLB)"/>
    <property type="match status" value="2"/>
</dbReference>
<dbReference type="GO" id="GO:0048788">
    <property type="term" value="C:cytoskeleton of presynaptic active zone"/>
    <property type="evidence" value="ECO:0007669"/>
    <property type="project" value="TreeGrafter"/>
</dbReference>
<dbReference type="EMBL" id="UYJE01004679">
    <property type="protein sequence ID" value="VDI30343.1"/>
    <property type="molecule type" value="Genomic_DNA"/>
</dbReference>
<dbReference type="GO" id="GO:0042391">
    <property type="term" value="P:regulation of membrane potential"/>
    <property type="evidence" value="ECO:0007669"/>
    <property type="project" value="TreeGrafter"/>
</dbReference>
<dbReference type="GO" id="GO:0031267">
    <property type="term" value="F:small GTPase binding"/>
    <property type="evidence" value="ECO:0007669"/>
    <property type="project" value="InterPro"/>
</dbReference>
<feature type="region of interest" description="Disordered" evidence="4">
    <location>
        <begin position="488"/>
        <end position="583"/>
    </location>
</feature>
<dbReference type="PROSITE" id="PS50106">
    <property type="entry name" value="PDZ"/>
    <property type="match status" value="1"/>
</dbReference>
<accession>A0A8B6E9Q8</accession>
<evidence type="ECO:0000259" key="5">
    <source>
        <dbReference type="PROSITE" id="PS50004"/>
    </source>
</evidence>
<dbReference type="PANTHER" id="PTHR12157">
    <property type="entry name" value="REGULATING SYNAPTIC MEMBRANE EXOCYTOSIS PROTEIN"/>
    <property type="match status" value="1"/>
</dbReference>
<dbReference type="AlphaFoldDB" id="A0A8B6E9Q8"/>
<dbReference type="PROSITE" id="PS50916">
    <property type="entry name" value="RABBD"/>
    <property type="match status" value="1"/>
</dbReference>
<dbReference type="InterPro" id="IPR035892">
    <property type="entry name" value="C2_domain_sf"/>
</dbReference>
<name>A0A8B6E9Q8_MYTGA</name>
<dbReference type="GO" id="GO:0044325">
    <property type="term" value="F:transmembrane transporter binding"/>
    <property type="evidence" value="ECO:0007669"/>
    <property type="project" value="TreeGrafter"/>
</dbReference>
<feature type="region of interest" description="Disordered" evidence="4">
    <location>
        <begin position="1001"/>
        <end position="1038"/>
    </location>
</feature>
<dbReference type="Proteomes" id="UP000596742">
    <property type="component" value="Unassembled WGS sequence"/>
</dbReference>
<comment type="caution">
    <text evidence="8">The sequence shown here is derived from an EMBL/GenBank/DDBJ whole genome shotgun (WGS) entry which is preliminary data.</text>
</comment>
<dbReference type="GO" id="GO:0048791">
    <property type="term" value="P:calcium ion-regulated exocytosis of neurotransmitter"/>
    <property type="evidence" value="ECO:0007669"/>
    <property type="project" value="TreeGrafter"/>
</dbReference>
<comment type="subcellular location">
    <subcellularLocation>
        <location evidence="2">Synapse</location>
    </subcellularLocation>
</comment>
<dbReference type="InterPro" id="IPR010911">
    <property type="entry name" value="Rab_BD"/>
</dbReference>
<dbReference type="Gene3D" id="2.60.40.150">
    <property type="entry name" value="C2 domain"/>
    <property type="match status" value="2"/>
</dbReference>
<dbReference type="InterPro" id="IPR011011">
    <property type="entry name" value="Znf_FYVE_PHD"/>
</dbReference>
<feature type="compositionally biased region" description="Polar residues" evidence="4">
    <location>
        <begin position="380"/>
        <end position="390"/>
    </location>
</feature>
<dbReference type="Gene3D" id="2.30.42.10">
    <property type="match status" value="1"/>
</dbReference>
<feature type="compositionally biased region" description="Polar residues" evidence="4">
    <location>
        <begin position="512"/>
        <end position="522"/>
    </location>
</feature>
<feature type="domain" description="PDZ" evidence="6">
    <location>
        <begin position="597"/>
        <end position="688"/>
    </location>
</feature>
<feature type="compositionally biased region" description="Polar residues" evidence="4">
    <location>
        <begin position="546"/>
        <end position="556"/>
    </location>
</feature>
<dbReference type="InterPro" id="IPR001478">
    <property type="entry name" value="PDZ"/>
</dbReference>
<sequence>MQETKSKAFKGRHLNPNNNECKRSRSPQPPPSPDLTGLSSVELAALNDVIKRQEEFENKEKNRIEQIKEQLRVYECQVKRQSSTKGKLKHIDLRLCRLCYKTKFADGIGRVCYDCRKRVCQRCGSYVRDPYNHKSSKRGRGRWQCNMCLLKRELLCKTGEWYHGHKAQPSLNKQAFTEKLDTIDVDSSDIEVRSLVYHYIIEQMRSLKLDSVDVDSSGIENKQQLSCTNKKNGVQFRTSEIKCGNREFSRKQTCSSASESASETATDTEVLCNRTNHKNISQQIPRRRSMFASTTIEVSEFESDNGEHYERRPRRSSRRHTSRSDVKKKRHKMQRQDNSDSNSENQTDEEMDYISNNHLNVPRDIKNSRRRKGSEKRKQYLSSDKNNANLNRVKDKCLHNYKGKASANSKNLTLSIDDIDDKCRRSSNETVHSSNNGGVCVFFHPYDSLSEGQISKSTTSSSQIHRQDAVCFSSSSSILSENMLTNRIRRQSLSPAPSPSNSRKYKSETRRQSLSPAPSPLNNRKYKSETPRQRSRALSADYLEYDNNSEQKNQLQVDAAESNSRRCSDESIRSRRSTQSDASQYYRDYFNNLKPREVLLYRDSVPYSPRHHGLGMRVIGGKRGPDGGLGAYVTYVEKKGPADSYDIVEGDQILFWNGKSLIDVSFEESRDIMSQSTDFVQLLVVHFPERKEDDFYRRNRTVSKPIWAIESNGNNSSVDIPVVISSQMTKSNSPVLEPPKTLPLQKPKRRMLPKTPLEIKKEDRPVTGKLQFSLGYDEEDECLSVNLVSAETLKPPDRLSVADMNPIAMVHILPDRSLFPPYETIPQFNVNSPIWEETFNLLDLSKSELEEKSLEVTIWNYLGHEYEFLGEVLLDLADSKLDNEVVTYDLQDHDENSSPLPVRRRRESGSDITASSFVSPVDTSSMTSSPCNFGSPTQSRDMLHHTDGKSDSKKTPKRKSSPGLEKLHRVYQSVPSSPTISPDTNKDVGFYEQLTHRGSISSKMRRRVSSAMAKISSLSHPERRNSRETEKEALANRSKSAGDVIFQITNTPSPRHSIQNTIASCTTSLSSFYDNDSDGDDDQHLSRSDRLLSVDRPPPEGDDITSSLGSSQIPPKPSSEQSVCGNIRLGFMVSKGQLEIDVIHVSGLQNGNESPPPDTYVKTYLVEGLKTIQKKKTQVIKASFEPMFRKKIKYSACNIHGRSIKIIVWARQKTFDKKLSLGEAFIKLDGLNLSEHTVSWYKLFQTGAADYGSNESLSFW</sequence>
<gene>
    <name evidence="8" type="ORF">MGAL_10B085981</name>
</gene>
<feature type="compositionally biased region" description="Basic residues" evidence="4">
    <location>
        <begin position="311"/>
        <end position="333"/>
    </location>
</feature>
<feature type="region of interest" description="Disordered" evidence="4">
    <location>
        <begin position="1074"/>
        <end position="1122"/>
    </location>
</feature>
<evidence type="ECO:0000256" key="3">
    <source>
        <dbReference type="SAM" id="Coils"/>
    </source>
</evidence>
<feature type="compositionally biased region" description="Polar residues" evidence="4">
    <location>
        <begin position="488"/>
        <end position="502"/>
    </location>
</feature>
<dbReference type="SMART" id="SM00228">
    <property type="entry name" value="PDZ"/>
    <property type="match status" value="1"/>
</dbReference>
<feature type="domain" description="C2" evidence="5">
    <location>
        <begin position="766"/>
        <end position="889"/>
    </location>
</feature>
<dbReference type="Gene3D" id="3.30.40.10">
    <property type="entry name" value="Zinc/RING finger domain, C3HC4 (zinc finger)"/>
    <property type="match status" value="1"/>
</dbReference>
<dbReference type="OrthoDB" id="10059918at2759"/>
<feature type="compositionally biased region" description="Polar residues" evidence="4">
    <location>
        <begin position="1104"/>
        <end position="1122"/>
    </location>
</feature>
<feature type="compositionally biased region" description="Basic and acidic residues" evidence="4">
    <location>
        <begin position="1020"/>
        <end position="1034"/>
    </location>
</feature>
<feature type="compositionally biased region" description="Basic and acidic residues" evidence="4">
    <location>
        <begin position="563"/>
        <end position="573"/>
    </location>
</feature>
<dbReference type="GO" id="GO:0042734">
    <property type="term" value="C:presynaptic membrane"/>
    <property type="evidence" value="ECO:0007669"/>
    <property type="project" value="TreeGrafter"/>
</dbReference>
<keyword evidence="1" id="KW-0770">Synapse</keyword>
<dbReference type="GO" id="GO:0006886">
    <property type="term" value="P:intracellular protein transport"/>
    <property type="evidence" value="ECO:0007669"/>
    <property type="project" value="InterPro"/>
</dbReference>
<evidence type="ECO:0000259" key="6">
    <source>
        <dbReference type="PROSITE" id="PS50106"/>
    </source>
</evidence>
<dbReference type="GO" id="GO:0050806">
    <property type="term" value="P:positive regulation of synaptic transmission"/>
    <property type="evidence" value="ECO:0007669"/>
    <property type="project" value="TreeGrafter"/>
</dbReference>
<feature type="region of interest" description="Disordered" evidence="4">
    <location>
        <begin position="1"/>
        <end position="38"/>
    </location>
</feature>
<organism evidence="8 9">
    <name type="scientific">Mytilus galloprovincialis</name>
    <name type="common">Mediterranean mussel</name>
    <dbReference type="NCBI Taxonomy" id="29158"/>
    <lineage>
        <taxon>Eukaryota</taxon>
        <taxon>Metazoa</taxon>
        <taxon>Spiralia</taxon>
        <taxon>Lophotrochozoa</taxon>
        <taxon>Mollusca</taxon>
        <taxon>Bivalvia</taxon>
        <taxon>Autobranchia</taxon>
        <taxon>Pteriomorphia</taxon>
        <taxon>Mytilida</taxon>
        <taxon>Mytiloidea</taxon>
        <taxon>Mytilidae</taxon>
        <taxon>Mytilinae</taxon>
        <taxon>Mytilus</taxon>
    </lineage>
</organism>